<dbReference type="Pfam" id="PF00534">
    <property type="entry name" value="Glycos_transf_1"/>
    <property type="match status" value="1"/>
</dbReference>
<dbReference type="Proteomes" id="UP001501508">
    <property type="component" value="Unassembled WGS sequence"/>
</dbReference>
<organism evidence="2 3">
    <name type="scientific">Ravibacter arvi</name>
    <dbReference type="NCBI Taxonomy" id="2051041"/>
    <lineage>
        <taxon>Bacteria</taxon>
        <taxon>Pseudomonadati</taxon>
        <taxon>Bacteroidota</taxon>
        <taxon>Cytophagia</taxon>
        <taxon>Cytophagales</taxon>
        <taxon>Spirosomataceae</taxon>
        <taxon>Ravibacter</taxon>
    </lineage>
</organism>
<dbReference type="InterPro" id="IPR001296">
    <property type="entry name" value="Glyco_trans_1"/>
</dbReference>
<name>A0ABP8M9J1_9BACT</name>
<dbReference type="PANTHER" id="PTHR12526:SF595">
    <property type="entry name" value="BLL5217 PROTEIN"/>
    <property type="match status" value="1"/>
</dbReference>
<feature type="domain" description="Glycosyl transferase family 1" evidence="1">
    <location>
        <begin position="2"/>
        <end position="80"/>
    </location>
</feature>
<evidence type="ECO:0000313" key="2">
    <source>
        <dbReference type="EMBL" id="GAA4445185.1"/>
    </source>
</evidence>
<dbReference type="EMBL" id="BAABEY010000033">
    <property type="protein sequence ID" value="GAA4445185.1"/>
    <property type="molecule type" value="Genomic_DNA"/>
</dbReference>
<evidence type="ECO:0000313" key="3">
    <source>
        <dbReference type="Proteomes" id="UP001501508"/>
    </source>
</evidence>
<keyword evidence="3" id="KW-1185">Reference proteome</keyword>
<comment type="caution">
    <text evidence="2">The sequence shown here is derived from an EMBL/GenBank/DDBJ whole genome shotgun (WGS) entry which is preliminary data.</text>
</comment>
<sequence>MGNVRPGQRKTLLGKALALLHPTRFEEPFGLSVAEAMFCRTPVIAFNRGAMQELIVGGKIGFLVNTVEETVQAVGKIGHLSRQECRQWAQAMFSIEKMVNGYLDVYERILKKFS</sequence>
<dbReference type="PANTHER" id="PTHR12526">
    <property type="entry name" value="GLYCOSYLTRANSFERASE"/>
    <property type="match status" value="1"/>
</dbReference>
<proteinExistence type="predicted"/>
<accession>A0ABP8M9J1</accession>
<evidence type="ECO:0000259" key="1">
    <source>
        <dbReference type="Pfam" id="PF00534"/>
    </source>
</evidence>
<gene>
    <name evidence="2" type="ORF">GCM10023091_36440</name>
</gene>
<dbReference type="Gene3D" id="3.40.50.2000">
    <property type="entry name" value="Glycogen Phosphorylase B"/>
    <property type="match status" value="1"/>
</dbReference>
<protein>
    <recommendedName>
        <fullName evidence="1">Glycosyl transferase family 1 domain-containing protein</fullName>
    </recommendedName>
</protein>
<dbReference type="SUPFAM" id="SSF53756">
    <property type="entry name" value="UDP-Glycosyltransferase/glycogen phosphorylase"/>
    <property type="match status" value="1"/>
</dbReference>
<reference evidence="3" key="1">
    <citation type="journal article" date="2019" name="Int. J. Syst. Evol. Microbiol.">
        <title>The Global Catalogue of Microorganisms (GCM) 10K type strain sequencing project: providing services to taxonomists for standard genome sequencing and annotation.</title>
        <authorList>
            <consortium name="The Broad Institute Genomics Platform"/>
            <consortium name="The Broad Institute Genome Sequencing Center for Infectious Disease"/>
            <person name="Wu L."/>
            <person name="Ma J."/>
        </authorList>
    </citation>
    <scope>NUCLEOTIDE SEQUENCE [LARGE SCALE GENOMIC DNA]</scope>
    <source>
        <strain evidence="3">JCM 31920</strain>
    </source>
</reference>